<dbReference type="Proteomes" id="UP000764045">
    <property type="component" value="Unassembled WGS sequence"/>
</dbReference>
<dbReference type="EMBL" id="JACJJL010000021">
    <property type="protein sequence ID" value="MBM6662465.1"/>
    <property type="molecule type" value="Genomic_DNA"/>
</dbReference>
<sequence length="849" mass="92492">MKKLFTLGLSLVLALSSQAKDEVRKLWDFTQGFSETTIANLTADAESGSGYWTNKETWFETKARKAGPLTCKVNGEEWVIPETEGLTIGASSAQHFNIVISHNDGPHIWLNGRKSEDYIIIPQVPAGDSITVVYASHSGTEERGFKSATDGVVGKYDGATQWKTVGKKDTVVLINNNAEDTDVKLQATNGMHFFYICVGEKPSDEPKVTHIAYIYDSGYPGYTFGSDDMNYDVISNTLPMRLGEENMELKAIDVADGGAAISADSLQYYDAVVVSNAIRKDNAFVGTLKSAIAYVPMLNLSPDLYETWGYGKSVATTTNMLDVTASGKESPVFQPSDQSQEPYIDENGQLMLYEEGNITGYEVEPGSYFANDDTLAMAGTAAAVHIHNANRNAYMMIPYAFPMGSPAGSFMDISPNAIIMLCDTKAKVTNAANPTISEEYHHLYTTVSLSCVTKNYKVYYTTDGSTPTTESTLYTEPFDIKAEGVTVKAIATADGYLTSGVAEKTIEIHQLADQPTITVTEESGKSTITITPAHEGDVLFYNFSGSDEKAKSAEYTEPITVNKHTTVTAFTDGVEGSYLQSELTQKFVAVQDEKVRMDIVSHMDANATDYNVQLDGSYYTKGYNFYTDEIIDNEIYEDYFGPGQDSIVNIYAPANKLTCVNPGKGWEIKSYGQPMLYQNNDAGHNVLDFNAYNPQTPWDDSEQEITKGCVAFQSVTGTDGNGFKDPASACIQSTEAFQGPFDVVTYMSGKNAKVEVLVTNDTISGEWTKIGDLVANTLSGNGDNGKPGDDRIWKKTILSYEGTDMVYVKLASGGTKANIFDIFIKNEGEASKDYITGIKDVTEGSEAAG</sequence>
<feature type="chain" id="PRO_5037528366" evidence="1">
    <location>
        <begin position="20"/>
        <end position="849"/>
    </location>
</feature>
<dbReference type="Pfam" id="PF13290">
    <property type="entry name" value="CHB_HEX_C_1"/>
    <property type="match status" value="1"/>
</dbReference>
<evidence type="ECO:0000256" key="1">
    <source>
        <dbReference type="SAM" id="SignalP"/>
    </source>
</evidence>
<dbReference type="InterPro" id="IPR059177">
    <property type="entry name" value="GH29D-like_dom"/>
</dbReference>
<name>A0A938WPU2_9BACT</name>
<keyword evidence="1" id="KW-0732">Signal</keyword>
<feature type="domain" description="GH29D-like beta-sandwich" evidence="2">
    <location>
        <begin position="445"/>
        <end position="501"/>
    </location>
</feature>
<dbReference type="RefSeq" id="WP_205110877.1">
    <property type="nucleotide sequence ID" value="NZ_JACJJL010000021.1"/>
</dbReference>
<feature type="signal peptide" evidence="1">
    <location>
        <begin position="1"/>
        <end position="19"/>
    </location>
</feature>
<dbReference type="AlphaFoldDB" id="A0A938WPU2"/>
<keyword evidence="4" id="KW-1185">Reference proteome</keyword>
<evidence type="ECO:0000313" key="4">
    <source>
        <dbReference type="Proteomes" id="UP000764045"/>
    </source>
</evidence>
<protein>
    <submittedName>
        <fullName evidence="3">Chitobiase/beta-hexosaminidase C-terminal domain-containing protein</fullName>
    </submittedName>
</protein>
<proteinExistence type="predicted"/>
<reference evidence="3 4" key="1">
    <citation type="journal article" date="2021" name="Sci. Rep.">
        <title>The distribution of antibiotic resistance genes in chicken gut microbiota commensals.</title>
        <authorList>
            <person name="Juricova H."/>
            <person name="Matiasovicova J."/>
            <person name="Kubasova T."/>
            <person name="Cejkova D."/>
            <person name="Rychlik I."/>
        </authorList>
    </citation>
    <scope>NUCLEOTIDE SEQUENCE [LARGE SCALE GENOMIC DNA]</scope>
    <source>
        <strain evidence="3 4">An819</strain>
    </source>
</reference>
<gene>
    <name evidence="3" type="ORF">H6B30_12010</name>
</gene>
<comment type="caution">
    <text evidence="3">The sequence shown here is derived from an EMBL/GenBank/DDBJ whole genome shotgun (WGS) entry which is preliminary data.</text>
</comment>
<accession>A0A938WPU2</accession>
<feature type="non-terminal residue" evidence="3">
    <location>
        <position position="849"/>
    </location>
</feature>
<evidence type="ECO:0000259" key="2">
    <source>
        <dbReference type="Pfam" id="PF13290"/>
    </source>
</evidence>
<evidence type="ECO:0000313" key="3">
    <source>
        <dbReference type="EMBL" id="MBM6662465.1"/>
    </source>
</evidence>
<organism evidence="3 4">
    <name type="scientific">Marseilla massiliensis</name>
    <dbReference type="NCBI Taxonomy" id="1841864"/>
    <lineage>
        <taxon>Bacteria</taxon>
        <taxon>Pseudomonadati</taxon>
        <taxon>Bacteroidota</taxon>
        <taxon>Bacteroidia</taxon>
        <taxon>Bacteroidales</taxon>
        <taxon>Prevotellaceae</taxon>
        <taxon>Marseilla</taxon>
    </lineage>
</organism>